<name>A0ABR7MVU5_9FIRM</name>
<dbReference type="Pfam" id="PF04347">
    <property type="entry name" value="FliO"/>
    <property type="match status" value="1"/>
</dbReference>
<evidence type="ECO:0000256" key="2">
    <source>
        <dbReference type="ARBA" id="ARBA00022475"/>
    </source>
</evidence>
<dbReference type="RefSeq" id="WP_249305349.1">
    <property type="nucleotide sequence ID" value="NZ_JACRSW010000032.1"/>
</dbReference>
<evidence type="ECO:0000313" key="7">
    <source>
        <dbReference type="Proteomes" id="UP000637513"/>
    </source>
</evidence>
<comment type="subcellular location">
    <subcellularLocation>
        <location evidence="1">Cell membrane</location>
    </subcellularLocation>
</comment>
<keyword evidence="7" id="KW-1185">Reference proteome</keyword>
<evidence type="ECO:0000313" key="6">
    <source>
        <dbReference type="EMBL" id="MBC8557926.1"/>
    </source>
</evidence>
<keyword evidence="2" id="KW-1003">Cell membrane</keyword>
<dbReference type="InterPro" id="IPR022781">
    <property type="entry name" value="Flagellar_biosynth_FliO"/>
</dbReference>
<evidence type="ECO:0000256" key="4">
    <source>
        <dbReference type="ARBA" id="ARBA00022989"/>
    </source>
</evidence>
<keyword evidence="3" id="KW-0812">Transmembrane</keyword>
<evidence type="ECO:0000256" key="1">
    <source>
        <dbReference type="ARBA" id="ARBA00004236"/>
    </source>
</evidence>
<sequence length="138" mass="16008">MFLVLTEMSTFTSIIKLFLLLVLFFVLLYGAHLFTKWYAKSGYVNAKSSNIQIIETQQVVPGKSIVIVKVGEKYIAFLLMKDNAVFLTELSKDELSFNQVIQKTDVSKMTMNFTDVFQKVKNYNHKKKDQETKKEDDF</sequence>
<comment type="caution">
    <text evidence="6">The sequence shown here is derived from an EMBL/GenBank/DDBJ whole genome shotgun (WGS) entry which is preliminary data.</text>
</comment>
<keyword evidence="5" id="KW-0472">Membrane</keyword>
<keyword evidence="6" id="KW-0282">Flagellum</keyword>
<accession>A0ABR7MVU5</accession>
<protein>
    <submittedName>
        <fullName evidence="6">Flagellar biosynthetic protein FliO</fullName>
    </submittedName>
</protein>
<dbReference type="EMBL" id="JACRSW010000032">
    <property type="protein sequence ID" value="MBC8557926.1"/>
    <property type="molecule type" value="Genomic_DNA"/>
</dbReference>
<keyword evidence="4" id="KW-1133">Transmembrane helix</keyword>
<keyword evidence="6" id="KW-0969">Cilium</keyword>
<organism evidence="6 7">
    <name type="scientific">Jutongia hominis</name>
    <dbReference type="NCBI Taxonomy" id="2763664"/>
    <lineage>
        <taxon>Bacteria</taxon>
        <taxon>Bacillati</taxon>
        <taxon>Bacillota</taxon>
        <taxon>Clostridia</taxon>
        <taxon>Lachnospirales</taxon>
        <taxon>Lachnospiraceae</taxon>
        <taxon>Jutongia</taxon>
    </lineage>
</organism>
<dbReference type="Proteomes" id="UP000637513">
    <property type="component" value="Unassembled WGS sequence"/>
</dbReference>
<keyword evidence="6" id="KW-0966">Cell projection</keyword>
<gene>
    <name evidence="6" type="ORF">H8700_09435</name>
</gene>
<evidence type="ECO:0000256" key="3">
    <source>
        <dbReference type="ARBA" id="ARBA00022692"/>
    </source>
</evidence>
<proteinExistence type="predicted"/>
<evidence type="ECO:0000256" key="5">
    <source>
        <dbReference type="ARBA" id="ARBA00023136"/>
    </source>
</evidence>
<reference evidence="6 7" key="1">
    <citation type="submission" date="2020-08" db="EMBL/GenBank/DDBJ databases">
        <title>Genome public.</title>
        <authorList>
            <person name="Liu C."/>
            <person name="Sun Q."/>
        </authorList>
    </citation>
    <scope>NUCLEOTIDE SEQUENCE [LARGE SCALE GENOMIC DNA]</scope>
    <source>
        <strain evidence="6 7">BX3</strain>
    </source>
</reference>